<reference evidence="10" key="1">
    <citation type="submission" date="2024-05" db="EMBL/GenBank/DDBJ databases">
        <title>Alkalihalobacillus sp. strain MEB203 novel alkaliphilic bacterium from Lonar Lake, India.</title>
        <authorList>
            <person name="Joshi A."/>
            <person name="Thite S."/>
            <person name="Mengade P."/>
        </authorList>
    </citation>
    <scope>NUCLEOTIDE SEQUENCE</scope>
    <source>
        <strain evidence="10">MEB 203</strain>
    </source>
</reference>
<dbReference type="Proteomes" id="UP001148125">
    <property type="component" value="Unassembled WGS sequence"/>
</dbReference>
<protein>
    <submittedName>
        <fullName evidence="10">NADH-quinone oxidoreductase subunit L</fullName>
    </submittedName>
</protein>
<dbReference type="InterPro" id="IPR003945">
    <property type="entry name" value="NU5C-like"/>
</dbReference>
<evidence type="ECO:0000259" key="9">
    <source>
        <dbReference type="Pfam" id="PF00662"/>
    </source>
</evidence>
<feature type="transmembrane region" description="Helical" evidence="7">
    <location>
        <begin position="170"/>
        <end position="191"/>
    </location>
</feature>
<dbReference type="Gene3D" id="1.20.5.2700">
    <property type="match status" value="1"/>
</dbReference>
<proteinExistence type="inferred from homology"/>
<feature type="transmembrane region" description="Helical" evidence="7">
    <location>
        <begin position="138"/>
        <end position="158"/>
    </location>
</feature>
<dbReference type="PANTHER" id="PTHR42829">
    <property type="entry name" value="NADH-UBIQUINONE OXIDOREDUCTASE CHAIN 5"/>
    <property type="match status" value="1"/>
</dbReference>
<evidence type="ECO:0000256" key="3">
    <source>
        <dbReference type="ARBA" id="ARBA00022692"/>
    </source>
</evidence>
<evidence type="ECO:0000313" key="11">
    <source>
        <dbReference type="Proteomes" id="UP001148125"/>
    </source>
</evidence>
<feature type="transmembrane region" description="Helical" evidence="7">
    <location>
        <begin position="81"/>
        <end position="100"/>
    </location>
</feature>
<evidence type="ECO:0000256" key="5">
    <source>
        <dbReference type="ARBA" id="ARBA00023136"/>
    </source>
</evidence>
<evidence type="ECO:0000256" key="7">
    <source>
        <dbReference type="SAM" id="Phobius"/>
    </source>
</evidence>
<feature type="transmembrane region" description="Helical" evidence="7">
    <location>
        <begin position="408"/>
        <end position="434"/>
    </location>
</feature>
<feature type="transmembrane region" description="Helical" evidence="7">
    <location>
        <begin position="455"/>
        <end position="478"/>
    </location>
</feature>
<evidence type="ECO:0000256" key="6">
    <source>
        <dbReference type="RuleBase" id="RU000320"/>
    </source>
</evidence>
<comment type="caution">
    <text evidence="10">The sequence shown here is derived from an EMBL/GenBank/DDBJ whole genome shotgun (WGS) entry which is preliminary data.</text>
</comment>
<evidence type="ECO:0000256" key="1">
    <source>
        <dbReference type="ARBA" id="ARBA00004651"/>
    </source>
</evidence>
<feature type="transmembrane region" description="Helical" evidence="7">
    <location>
        <begin position="277"/>
        <end position="298"/>
    </location>
</feature>
<dbReference type="PRINTS" id="PR01435">
    <property type="entry name" value="NPOXDRDTASE5"/>
</dbReference>
<dbReference type="PANTHER" id="PTHR42829:SF2">
    <property type="entry name" value="NADH-UBIQUINONE OXIDOREDUCTASE CHAIN 5"/>
    <property type="match status" value="1"/>
</dbReference>
<feature type="transmembrane region" description="Helical" evidence="7">
    <location>
        <begin position="6"/>
        <end position="23"/>
    </location>
</feature>
<feature type="transmembrane region" description="Helical" evidence="7">
    <location>
        <begin position="337"/>
        <end position="354"/>
    </location>
</feature>
<gene>
    <name evidence="10" type="primary">nuoL</name>
    <name evidence="10" type="ORF">N7Z68_15140</name>
</gene>
<dbReference type="RefSeq" id="WP_275119319.1">
    <property type="nucleotide sequence ID" value="NZ_JAOTPO010000010.1"/>
</dbReference>
<dbReference type="InterPro" id="IPR001750">
    <property type="entry name" value="ND/Mrp_TM"/>
</dbReference>
<organism evidence="10 11">
    <name type="scientific">Alkalihalobacterium chitinilyticum</name>
    <dbReference type="NCBI Taxonomy" id="2980103"/>
    <lineage>
        <taxon>Bacteria</taxon>
        <taxon>Bacillati</taxon>
        <taxon>Bacillota</taxon>
        <taxon>Bacilli</taxon>
        <taxon>Bacillales</taxon>
        <taxon>Bacillaceae</taxon>
        <taxon>Alkalihalobacterium</taxon>
    </lineage>
</organism>
<feature type="transmembrane region" description="Helical" evidence="7">
    <location>
        <begin position="600"/>
        <end position="622"/>
    </location>
</feature>
<dbReference type="Pfam" id="PF00662">
    <property type="entry name" value="Proton_antipo_N"/>
    <property type="match status" value="1"/>
</dbReference>
<feature type="transmembrane region" description="Helical" evidence="7">
    <location>
        <begin position="112"/>
        <end position="132"/>
    </location>
</feature>
<evidence type="ECO:0000256" key="2">
    <source>
        <dbReference type="ARBA" id="ARBA00008483"/>
    </source>
</evidence>
<evidence type="ECO:0000256" key="4">
    <source>
        <dbReference type="ARBA" id="ARBA00022989"/>
    </source>
</evidence>
<comment type="similarity">
    <text evidence="2">Belongs to the CPA3 antiporters (TC 2.A.63) subunit A family.</text>
</comment>
<feature type="transmembrane region" description="Helical" evidence="7">
    <location>
        <begin position="374"/>
        <end position="393"/>
    </location>
</feature>
<name>A0ABT5VGY2_9BACI</name>
<dbReference type="NCBIfam" id="TIGR01974">
    <property type="entry name" value="NDH_I_L"/>
    <property type="match status" value="1"/>
</dbReference>
<feature type="transmembrane region" description="Helical" evidence="7">
    <location>
        <begin position="211"/>
        <end position="229"/>
    </location>
</feature>
<feature type="domain" description="NADH-Ubiquinone oxidoreductase (complex I) chain 5 N-terminal" evidence="9">
    <location>
        <begin position="64"/>
        <end position="109"/>
    </location>
</feature>
<dbReference type="EMBL" id="JAOTPO010000010">
    <property type="protein sequence ID" value="MDE5414713.1"/>
    <property type="molecule type" value="Genomic_DNA"/>
</dbReference>
<feature type="transmembrane region" description="Helical" evidence="7">
    <location>
        <begin position="30"/>
        <end position="50"/>
    </location>
</feature>
<evidence type="ECO:0000313" key="10">
    <source>
        <dbReference type="EMBL" id="MDE5414713.1"/>
    </source>
</evidence>
<feature type="transmembrane region" description="Helical" evidence="7">
    <location>
        <begin position="498"/>
        <end position="518"/>
    </location>
</feature>
<dbReference type="InterPro" id="IPR001516">
    <property type="entry name" value="Proton_antipo_N"/>
</dbReference>
<keyword evidence="4 7" id="KW-1133">Transmembrane helix</keyword>
<evidence type="ECO:0000259" key="8">
    <source>
        <dbReference type="Pfam" id="PF00361"/>
    </source>
</evidence>
<feature type="transmembrane region" description="Helical" evidence="7">
    <location>
        <begin position="250"/>
        <end position="271"/>
    </location>
</feature>
<feature type="domain" description="NADH:quinone oxidoreductase/Mrp antiporter transmembrane" evidence="8">
    <location>
        <begin position="132"/>
        <end position="421"/>
    </location>
</feature>
<comment type="subcellular location">
    <subcellularLocation>
        <location evidence="1">Cell membrane</location>
        <topology evidence="1">Multi-pass membrane protein</topology>
    </subcellularLocation>
    <subcellularLocation>
        <location evidence="6">Membrane</location>
        <topology evidence="6">Multi-pass membrane protein</topology>
    </subcellularLocation>
</comment>
<keyword evidence="5 7" id="KW-0472">Membrane</keyword>
<dbReference type="InterPro" id="IPR018393">
    <property type="entry name" value="NADHpl_OxRdtase_5_subgr"/>
</dbReference>
<dbReference type="Pfam" id="PF00361">
    <property type="entry name" value="Proton_antipo_M"/>
    <property type="match status" value="1"/>
</dbReference>
<sequence>MMEIAWLIPLLPLLSFVILVLFGRRLKESGAYVGMVLSFIALIMSILVLFERMAGENVLVQFDWLAIGDRTITMGFEVNQLNALMLVIVTLVSFLVHTYSKGYMTATDSYRVPVFYSYLGLFTFSMLGLVLSPNLLQLYIFWELVGVCSFLLVGFYFFKTEARAAAKKAFIVTRIGDVGLFIGMILLFWQVGSFEYAVIFETVNANGLTEGMITLIAILIFVGAIGKSGQFPLHTWLPDAMEGPTPVSALIHAATMVAAGVYLVATIFPLFAASPVALTTVAVIGGFTAIFAATIALTQKDIKRVLAYSTVSQLGYMMLALGSAGYVAAVFHLMTHAFFKALLFLAAGSVIHAVHTQSIEEMGGLWKKMKTTGVLFLIGCLAIAGFPLFSGFFSKEEILLTTFEDGRYVLFALALITALLTAIYMFRLFFMVFTGKPRGDQSKVHESPAIMTVPMMVLAVLAVVSGFVHTHWFGTFLGDWLSDSPWTRGHTYLHDPGWIMPVAILVSLLGIFIAWLIYGKGVISREKLAEDSSLYMVLYNKYYIDELYNKTFVRGTTIVSYTMLYIEKYIIEFTVQAVVGVTDTLGRLNARLQNGQVQTYGAVAFLGLVIILAVLTLTGGYFR</sequence>
<dbReference type="NCBIfam" id="NF005141">
    <property type="entry name" value="PRK06590.1"/>
    <property type="match status" value="1"/>
</dbReference>
<keyword evidence="11" id="KW-1185">Reference proteome</keyword>
<dbReference type="PRINTS" id="PR01434">
    <property type="entry name" value="NADHDHGNASE5"/>
</dbReference>
<accession>A0ABT5VGY2</accession>
<feature type="transmembrane region" description="Helical" evidence="7">
    <location>
        <begin position="305"/>
        <end position="331"/>
    </location>
</feature>
<keyword evidence="3 6" id="KW-0812">Transmembrane</keyword>